<evidence type="ECO:0000256" key="2">
    <source>
        <dbReference type="ARBA" id="ARBA00022692"/>
    </source>
</evidence>
<organism evidence="6 7">
    <name type="scientific">Polarella glacialis</name>
    <name type="common">Dinoflagellate</name>
    <dbReference type="NCBI Taxonomy" id="89957"/>
    <lineage>
        <taxon>Eukaryota</taxon>
        <taxon>Sar</taxon>
        <taxon>Alveolata</taxon>
        <taxon>Dinophyceae</taxon>
        <taxon>Suessiales</taxon>
        <taxon>Suessiaceae</taxon>
        <taxon>Polarella</taxon>
    </lineage>
</organism>
<evidence type="ECO:0000313" key="6">
    <source>
        <dbReference type="EMBL" id="CAE8621044.1"/>
    </source>
</evidence>
<keyword evidence="3 5" id="KW-1133">Transmembrane helix</keyword>
<evidence type="ECO:0000256" key="4">
    <source>
        <dbReference type="ARBA" id="ARBA00023136"/>
    </source>
</evidence>
<dbReference type="GO" id="GO:0015144">
    <property type="term" value="F:carbohydrate transmembrane transporter activity"/>
    <property type="evidence" value="ECO:0007669"/>
    <property type="project" value="InterPro"/>
</dbReference>
<keyword evidence="2 5" id="KW-0812">Transmembrane</keyword>
<keyword evidence="4 5" id="KW-0472">Membrane</keyword>
<feature type="transmembrane region" description="Helical" evidence="5">
    <location>
        <begin position="262"/>
        <end position="284"/>
    </location>
</feature>
<dbReference type="EMBL" id="CAJNNV010027633">
    <property type="protein sequence ID" value="CAE8621044.1"/>
    <property type="molecule type" value="Genomic_DNA"/>
</dbReference>
<proteinExistence type="predicted"/>
<name>A0A813GDU2_POLGL</name>
<evidence type="ECO:0000313" key="7">
    <source>
        <dbReference type="Proteomes" id="UP000654075"/>
    </source>
</evidence>
<evidence type="ECO:0000256" key="1">
    <source>
        <dbReference type="ARBA" id="ARBA00004141"/>
    </source>
</evidence>
<dbReference type="Pfam" id="PF06800">
    <property type="entry name" value="Sugar_transport"/>
    <property type="match status" value="1"/>
</dbReference>
<sequence length="499" mass="53130">MWAASTLPWRPLPAAVPAAMPCALRGSSSWPTSSTRQGQLLLMRGHFRDQPRKEATWLGVTFQRLEFRNVLNKSLPPFTLLYAASGLRARRRHSRRPRPRVASRTSLVETLEMGEGVATDNTDQKAWFAARAAVLMGLAMVSTLIALRVGDPVPLIAGMKRTGSPIGWLGALTACLVFGSTTLLSKLSSFTRVDAATRGGLYAAFNALGSSTLNLSFAWVLRQNGLLSGTVTGLPYGVFGASIISIVLTCCFMGCQKVGAACTVAVLASTGMCISFLWGIFVFHESLRSVAAAALALLVLALGASLCSVANIQLPLRWGRGVASEEGEGIGNKEQSVALATGIAFAFFGGLCDGTLMVPFKLFCKSAGTTTKSLTFKYMEAFGFGQGLCFIVMFLFQIVFWRQRNSSFNGFREAVRVCAAPGMVTGMLWAIANVGSIHATEFLGVALGFPLTQTNIIVHAFVGILLFGEMPHSAQRRTCGVAVLTILLGAACLAWAGSS</sequence>
<protein>
    <recommendedName>
        <fullName evidence="8">EamA domain-containing protein</fullName>
    </recommendedName>
</protein>
<feature type="transmembrane region" description="Helical" evidence="5">
    <location>
        <begin position="444"/>
        <end position="467"/>
    </location>
</feature>
<dbReference type="GO" id="GO:0016020">
    <property type="term" value="C:membrane"/>
    <property type="evidence" value="ECO:0007669"/>
    <property type="project" value="UniProtKB-SubCell"/>
</dbReference>
<feature type="transmembrane region" description="Helical" evidence="5">
    <location>
        <begin position="413"/>
        <end position="432"/>
    </location>
</feature>
<feature type="transmembrane region" description="Helical" evidence="5">
    <location>
        <begin position="199"/>
        <end position="221"/>
    </location>
</feature>
<accession>A0A813GDU2</accession>
<feature type="transmembrane region" description="Helical" evidence="5">
    <location>
        <begin position="290"/>
        <end position="316"/>
    </location>
</feature>
<feature type="transmembrane region" description="Helical" evidence="5">
    <location>
        <begin position="233"/>
        <end position="255"/>
    </location>
</feature>
<gene>
    <name evidence="6" type="ORF">PGLA1383_LOCUS38563</name>
</gene>
<comment type="subcellular location">
    <subcellularLocation>
        <location evidence="1">Membrane</location>
        <topology evidence="1">Multi-pass membrane protein</topology>
    </subcellularLocation>
</comment>
<dbReference type="AlphaFoldDB" id="A0A813GDU2"/>
<feature type="transmembrane region" description="Helical" evidence="5">
    <location>
        <begin position="166"/>
        <end position="187"/>
    </location>
</feature>
<evidence type="ECO:0008006" key="8">
    <source>
        <dbReference type="Google" id="ProtNLM"/>
    </source>
</evidence>
<dbReference type="OrthoDB" id="426527at2759"/>
<evidence type="ECO:0000256" key="5">
    <source>
        <dbReference type="SAM" id="Phobius"/>
    </source>
</evidence>
<feature type="transmembrane region" description="Helical" evidence="5">
    <location>
        <begin position="479"/>
        <end position="497"/>
    </location>
</feature>
<keyword evidence="7" id="KW-1185">Reference proteome</keyword>
<evidence type="ECO:0000256" key="3">
    <source>
        <dbReference type="ARBA" id="ARBA00022989"/>
    </source>
</evidence>
<dbReference type="Proteomes" id="UP000654075">
    <property type="component" value="Unassembled WGS sequence"/>
</dbReference>
<feature type="transmembrane region" description="Helical" evidence="5">
    <location>
        <begin position="337"/>
        <end position="358"/>
    </location>
</feature>
<comment type="caution">
    <text evidence="6">The sequence shown here is derived from an EMBL/GenBank/DDBJ whole genome shotgun (WGS) entry which is preliminary data.</text>
</comment>
<feature type="transmembrane region" description="Helical" evidence="5">
    <location>
        <begin position="378"/>
        <end position="401"/>
    </location>
</feature>
<reference evidence="6" key="1">
    <citation type="submission" date="2021-02" db="EMBL/GenBank/DDBJ databases">
        <authorList>
            <person name="Dougan E. K."/>
            <person name="Rhodes N."/>
            <person name="Thang M."/>
            <person name="Chan C."/>
        </authorList>
    </citation>
    <scope>NUCLEOTIDE SEQUENCE</scope>
</reference>
<dbReference type="InterPro" id="IPR010651">
    <property type="entry name" value="Sugar_transport"/>
</dbReference>
<dbReference type="PANTHER" id="PTHR16119:SF17">
    <property type="entry name" value="TRANSMEMBRANE PROTEIN 144"/>
    <property type="match status" value="1"/>
</dbReference>
<dbReference type="PANTHER" id="PTHR16119">
    <property type="entry name" value="TRANSMEMBRANE PROTEIN 144"/>
    <property type="match status" value="1"/>
</dbReference>
<feature type="transmembrane region" description="Helical" evidence="5">
    <location>
        <begin position="128"/>
        <end position="146"/>
    </location>
</feature>